<dbReference type="InterPro" id="IPR051604">
    <property type="entry name" value="Ergot_Alk_Oxidoreductase"/>
</dbReference>
<dbReference type="Pfam" id="PF05368">
    <property type="entry name" value="NmrA"/>
    <property type="match status" value="1"/>
</dbReference>
<dbReference type="Proteomes" id="UP000261284">
    <property type="component" value="Unassembled WGS sequence"/>
</dbReference>
<dbReference type="Gene3D" id="3.40.50.720">
    <property type="entry name" value="NAD(P)-binding Rossmann-like Domain"/>
    <property type="match status" value="1"/>
</dbReference>
<comment type="caution">
    <text evidence="2">The sequence shown here is derived from an EMBL/GenBank/DDBJ whole genome shotgun (WGS) entry which is preliminary data.</text>
</comment>
<dbReference type="OrthoDB" id="112777at2"/>
<evidence type="ECO:0000259" key="1">
    <source>
        <dbReference type="Pfam" id="PF05368"/>
    </source>
</evidence>
<dbReference type="PANTHER" id="PTHR43162">
    <property type="match status" value="1"/>
</dbReference>
<name>A0A3E1ND27_9BACT</name>
<dbReference type="AlphaFoldDB" id="A0A3E1ND27"/>
<organism evidence="2 3">
    <name type="scientific">Deminuibacter soli</name>
    <dbReference type="NCBI Taxonomy" id="2291815"/>
    <lineage>
        <taxon>Bacteria</taxon>
        <taxon>Pseudomonadati</taxon>
        <taxon>Bacteroidota</taxon>
        <taxon>Chitinophagia</taxon>
        <taxon>Chitinophagales</taxon>
        <taxon>Chitinophagaceae</taxon>
        <taxon>Deminuibacter</taxon>
    </lineage>
</organism>
<dbReference type="EMBL" id="QTJU01000017">
    <property type="protein sequence ID" value="RFM25678.1"/>
    <property type="molecule type" value="Genomic_DNA"/>
</dbReference>
<keyword evidence="3" id="KW-1185">Reference proteome</keyword>
<dbReference type="SUPFAM" id="SSF51735">
    <property type="entry name" value="NAD(P)-binding Rossmann-fold domains"/>
    <property type="match status" value="1"/>
</dbReference>
<protein>
    <submittedName>
        <fullName evidence="2">NAD-dependent epimerase/dehydratase family protein</fullName>
    </submittedName>
</protein>
<dbReference type="PANTHER" id="PTHR43162:SF1">
    <property type="entry name" value="PRESTALK A DIFFERENTIATION PROTEIN A"/>
    <property type="match status" value="1"/>
</dbReference>
<sequence length="292" mass="31857">MLTITGATGRVGTAAVQALLQGRQAVTAICRNEEKAAPLRQAGARIAIADMKDTGSLKKALEGTTVLFIITPESGKEKDVLGETHQLLNSVRQAIVQAGVQKIIGLSSAGAQYSSGTGNLLMSHMLEHAFTGMPIRQTFIRPAYYFSNWMMYLPVMQKHNTLPGFFPTDFRLPMIAPEDVGAFAATAMTAPLNEEQVYELEGPQAYSTADVAAAFSIVLNKHITAQQVPHDQWESTLQKTGFTPDAVRMFTEMTDAVIQGKAKREGRNTELVKLHTTLEQYITQHLHQPATA</sequence>
<dbReference type="RefSeq" id="WP_116849858.1">
    <property type="nucleotide sequence ID" value="NZ_QTJU01000017.1"/>
</dbReference>
<proteinExistence type="predicted"/>
<gene>
    <name evidence="2" type="ORF">DXN05_23830</name>
</gene>
<feature type="domain" description="NmrA-like" evidence="1">
    <location>
        <begin position="2"/>
        <end position="281"/>
    </location>
</feature>
<dbReference type="InterPro" id="IPR008030">
    <property type="entry name" value="NmrA-like"/>
</dbReference>
<dbReference type="InterPro" id="IPR036291">
    <property type="entry name" value="NAD(P)-bd_dom_sf"/>
</dbReference>
<reference evidence="2 3" key="1">
    <citation type="submission" date="2018-08" db="EMBL/GenBank/DDBJ databases">
        <title>Chitinophagaceae sp. K23C18032701, a novel bacterium isolated from forest soil.</title>
        <authorList>
            <person name="Wang C."/>
        </authorList>
    </citation>
    <scope>NUCLEOTIDE SEQUENCE [LARGE SCALE GENOMIC DNA]</scope>
    <source>
        <strain evidence="2 3">K23C18032701</strain>
    </source>
</reference>
<dbReference type="Gene3D" id="3.90.25.10">
    <property type="entry name" value="UDP-galactose 4-epimerase, domain 1"/>
    <property type="match status" value="1"/>
</dbReference>
<evidence type="ECO:0000313" key="3">
    <source>
        <dbReference type="Proteomes" id="UP000261284"/>
    </source>
</evidence>
<evidence type="ECO:0000313" key="2">
    <source>
        <dbReference type="EMBL" id="RFM25678.1"/>
    </source>
</evidence>
<accession>A0A3E1ND27</accession>